<sequence>MPYSIATLLIRNLHDVFGENDPDRRRAAAAEIFTEDAAFFEPSGIYRGPDEIARIAGVIRATHPEFRYTPLGEPEELQDAAGRLRWVSGPPDAAPAYAGTDIIVARDGRITALYLFFDKPDAGPG</sequence>
<name>A0ABV6JXB1_9PROT</name>
<dbReference type="InterPro" id="IPR032710">
    <property type="entry name" value="NTF2-like_dom_sf"/>
</dbReference>
<feature type="domain" description="SnoaL-like" evidence="1">
    <location>
        <begin position="11"/>
        <end position="112"/>
    </location>
</feature>
<comment type="caution">
    <text evidence="2">The sequence shown here is derived from an EMBL/GenBank/DDBJ whole genome shotgun (WGS) entry which is preliminary data.</text>
</comment>
<keyword evidence="3" id="KW-1185">Reference proteome</keyword>
<evidence type="ECO:0000259" key="1">
    <source>
        <dbReference type="Pfam" id="PF12680"/>
    </source>
</evidence>
<evidence type="ECO:0000313" key="3">
    <source>
        <dbReference type="Proteomes" id="UP001589865"/>
    </source>
</evidence>
<organism evidence="2 3">
    <name type="scientific">Roseomonas elaeocarpi</name>
    <dbReference type="NCBI Taxonomy" id="907779"/>
    <lineage>
        <taxon>Bacteria</taxon>
        <taxon>Pseudomonadati</taxon>
        <taxon>Pseudomonadota</taxon>
        <taxon>Alphaproteobacteria</taxon>
        <taxon>Acetobacterales</taxon>
        <taxon>Roseomonadaceae</taxon>
        <taxon>Roseomonas</taxon>
    </lineage>
</organism>
<dbReference type="SUPFAM" id="SSF54427">
    <property type="entry name" value="NTF2-like"/>
    <property type="match status" value="1"/>
</dbReference>
<dbReference type="EMBL" id="JBHLUN010000014">
    <property type="protein sequence ID" value="MFC0410361.1"/>
    <property type="molecule type" value="Genomic_DNA"/>
</dbReference>
<dbReference type="Proteomes" id="UP001589865">
    <property type="component" value="Unassembled WGS sequence"/>
</dbReference>
<proteinExistence type="predicted"/>
<dbReference type="Pfam" id="PF12680">
    <property type="entry name" value="SnoaL_2"/>
    <property type="match status" value="1"/>
</dbReference>
<reference evidence="2 3" key="1">
    <citation type="submission" date="2024-09" db="EMBL/GenBank/DDBJ databases">
        <authorList>
            <person name="Sun Q."/>
            <person name="Mori K."/>
        </authorList>
    </citation>
    <scope>NUCLEOTIDE SEQUENCE [LARGE SCALE GENOMIC DNA]</scope>
    <source>
        <strain evidence="2 3">TBRC 5777</strain>
    </source>
</reference>
<dbReference type="RefSeq" id="WP_377046109.1">
    <property type="nucleotide sequence ID" value="NZ_JBHLUN010000014.1"/>
</dbReference>
<dbReference type="Gene3D" id="3.10.450.50">
    <property type="match status" value="1"/>
</dbReference>
<gene>
    <name evidence="2" type="ORF">ACFFGY_19065</name>
</gene>
<evidence type="ECO:0000313" key="2">
    <source>
        <dbReference type="EMBL" id="MFC0410361.1"/>
    </source>
</evidence>
<accession>A0ABV6JXB1</accession>
<dbReference type="InterPro" id="IPR037401">
    <property type="entry name" value="SnoaL-like"/>
</dbReference>
<protein>
    <submittedName>
        <fullName evidence="2">Nuclear transport factor 2 family protein</fullName>
    </submittedName>
</protein>